<dbReference type="Ensembl" id="ENSCCNT00000015911.1">
    <property type="protein sequence ID" value="ENSCCNP00000012130.1"/>
    <property type="gene ID" value="ENSCCNG00000012603.1"/>
</dbReference>
<dbReference type="Gene3D" id="1.10.287.210">
    <property type="match status" value="1"/>
</dbReference>
<sequence length="170" mass="18992">MLNCIIRLQAVVEIITNETARALNLLAKESTKMHNAIYQNHLALDYLLASEGGVCGKFNLSNCCLQIEDEGKAIEEITDRMTKLVHVPVQTWKGWDPNDLFGGWFSAIGGFKTLIEAVGLILGACLMLSCFLPLVIRSIRTNMEATIERKTAAHVAMLWKYKPLNQENDL</sequence>
<keyword evidence="1" id="KW-0812">Transmembrane</keyword>
<feature type="transmembrane region" description="Helical" evidence="1">
    <location>
        <begin position="114"/>
        <end position="136"/>
    </location>
</feature>
<dbReference type="SUPFAM" id="SSF58069">
    <property type="entry name" value="Virus ectodomain"/>
    <property type="match status" value="1"/>
</dbReference>
<evidence type="ECO:0000256" key="1">
    <source>
        <dbReference type="SAM" id="Phobius"/>
    </source>
</evidence>
<protein>
    <recommendedName>
        <fullName evidence="3">Envelope glycoprotein</fullName>
    </recommendedName>
</protein>
<dbReference type="PANTHER" id="PTHR10424:SF68">
    <property type="entry name" value="ENDOGENOUS RETROVIRUS GROUP 3 MEMBER 1 ENV POLYPROTEIN"/>
    <property type="match status" value="1"/>
</dbReference>
<dbReference type="CDD" id="cd09850">
    <property type="entry name" value="Ebola-like_HR1-HR2"/>
    <property type="match status" value="1"/>
</dbReference>
<organism evidence="2">
    <name type="scientific">Castor canadensis</name>
    <name type="common">American beaver</name>
    <dbReference type="NCBI Taxonomy" id="51338"/>
    <lineage>
        <taxon>Eukaryota</taxon>
        <taxon>Metazoa</taxon>
        <taxon>Chordata</taxon>
        <taxon>Craniata</taxon>
        <taxon>Vertebrata</taxon>
        <taxon>Euteleostomi</taxon>
        <taxon>Mammalia</taxon>
        <taxon>Eutheria</taxon>
        <taxon>Euarchontoglires</taxon>
        <taxon>Glires</taxon>
        <taxon>Rodentia</taxon>
        <taxon>Castorimorpha</taxon>
        <taxon>Castoridae</taxon>
        <taxon>Castor</taxon>
    </lineage>
</organism>
<reference evidence="2" key="1">
    <citation type="submission" date="2023-09" db="UniProtKB">
        <authorList>
            <consortium name="Ensembl"/>
        </authorList>
    </citation>
    <scope>IDENTIFICATION</scope>
</reference>
<name>A0A8C0WKB5_CASCN</name>
<dbReference type="PANTHER" id="PTHR10424">
    <property type="entry name" value="VIRAL ENVELOPE PROTEIN"/>
    <property type="match status" value="1"/>
</dbReference>
<keyword evidence="1" id="KW-1133">Transmembrane helix</keyword>
<accession>A0A8C0WKB5</accession>
<evidence type="ECO:0008006" key="3">
    <source>
        <dbReference type="Google" id="ProtNLM"/>
    </source>
</evidence>
<dbReference type="InterPro" id="IPR018154">
    <property type="entry name" value="TLV/ENV_coat_polyprotein"/>
</dbReference>
<evidence type="ECO:0000313" key="2">
    <source>
        <dbReference type="Ensembl" id="ENSCCNP00000012130.1"/>
    </source>
</evidence>
<dbReference type="AlphaFoldDB" id="A0A8C0WKB5"/>
<keyword evidence="1" id="KW-0472">Membrane</keyword>
<proteinExistence type="predicted"/>